<organism evidence="2 3">
    <name type="scientific">Sediminibacterium roseum</name>
    <dbReference type="NCBI Taxonomy" id="1978412"/>
    <lineage>
        <taxon>Bacteria</taxon>
        <taxon>Pseudomonadati</taxon>
        <taxon>Bacteroidota</taxon>
        <taxon>Chitinophagia</taxon>
        <taxon>Chitinophagales</taxon>
        <taxon>Chitinophagaceae</taxon>
        <taxon>Sediminibacterium</taxon>
    </lineage>
</organism>
<keyword evidence="1" id="KW-0175">Coiled coil</keyword>
<keyword evidence="3" id="KW-1185">Reference proteome</keyword>
<protein>
    <submittedName>
        <fullName evidence="2">Uncharacterized protein</fullName>
    </submittedName>
</protein>
<dbReference type="RefSeq" id="WP_161816939.1">
    <property type="nucleotide sequence ID" value="NZ_JAACJS010000002.1"/>
</dbReference>
<evidence type="ECO:0000256" key="1">
    <source>
        <dbReference type="SAM" id="Coils"/>
    </source>
</evidence>
<evidence type="ECO:0000313" key="2">
    <source>
        <dbReference type="EMBL" id="NCI48618.1"/>
    </source>
</evidence>
<dbReference type="PROSITE" id="PS51257">
    <property type="entry name" value="PROKAR_LIPOPROTEIN"/>
    <property type="match status" value="1"/>
</dbReference>
<comment type="caution">
    <text evidence="2">The sequence shown here is derived from an EMBL/GenBank/DDBJ whole genome shotgun (WGS) entry which is preliminary data.</text>
</comment>
<feature type="coiled-coil region" evidence="1">
    <location>
        <begin position="118"/>
        <end position="145"/>
    </location>
</feature>
<name>A0ABW9ZNG8_9BACT</name>
<dbReference type="Proteomes" id="UP000753802">
    <property type="component" value="Unassembled WGS sequence"/>
</dbReference>
<reference evidence="2 3" key="1">
    <citation type="submission" date="2020-01" db="EMBL/GenBank/DDBJ databases">
        <title>Genome analysis.</title>
        <authorList>
            <person name="Wu S."/>
            <person name="Wang G."/>
        </authorList>
    </citation>
    <scope>NUCLEOTIDE SEQUENCE [LARGE SCALE GENOMIC DNA]</scope>
    <source>
        <strain evidence="2 3">SYL130</strain>
    </source>
</reference>
<dbReference type="EMBL" id="JAACJS010000002">
    <property type="protein sequence ID" value="NCI48618.1"/>
    <property type="molecule type" value="Genomic_DNA"/>
</dbReference>
<sequence>MKFPFPTASTFLLCIFISTSSCEQPAPKKPGTTKKIELMEGEMPPPPTSVVKSKAVDLETWFFSFANTSLDNAVVRYQIGMFDVEEAIVLAVKRVNKASKNEDGSYTYFKVLKEPSEKKEMMTTVEELQAKVADIRSRLKSFAKSERFRATAFARAASVTFVFDDEQSIVLGK</sequence>
<proteinExistence type="predicted"/>
<evidence type="ECO:0000313" key="3">
    <source>
        <dbReference type="Proteomes" id="UP000753802"/>
    </source>
</evidence>
<accession>A0ABW9ZNG8</accession>
<gene>
    <name evidence="2" type="ORF">GWC95_01695</name>
</gene>